<evidence type="ECO:0000313" key="1">
    <source>
        <dbReference type="EMBL" id="KAI8029676.1"/>
    </source>
</evidence>
<gene>
    <name evidence="1" type="ORF">LOK49_LG01G03556</name>
</gene>
<dbReference type="Proteomes" id="UP001060215">
    <property type="component" value="Chromosome 1"/>
</dbReference>
<proteinExistence type="predicted"/>
<accession>A0ACC0J0D0</accession>
<dbReference type="EMBL" id="CM045758">
    <property type="protein sequence ID" value="KAI8029676.1"/>
    <property type="molecule type" value="Genomic_DNA"/>
</dbReference>
<reference evidence="1 2" key="1">
    <citation type="journal article" date="2022" name="Plant J.">
        <title>Chromosome-level genome of Camellia lanceoleosa provides a valuable resource for understanding genome evolution and self-incompatibility.</title>
        <authorList>
            <person name="Gong W."/>
            <person name="Xiao S."/>
            <person name="Wang L."/>
            <person name="Liao Z."/>
            <person name="Chang Y."/>
            <person name="Mo W."/>
            <person name="Hu G."/>
            <person name="Li W."/>
            <person name="Zhao G."/>
            <person name="Zhu H."/>
            <person name="Hu X."/>
            <person name="Ji K."/>
            <person name="Xiang X."/>
            <person name="Song Q."/>
            <person name="Yuan D."/>
            <person name="Jin S."/>
            <person name="Zhang L."/>
        </authorList>
    </citation>
    <scope>NUCLEOTIDE SEQUENCE [LARGE SCALE GENOMIC DNA]</scope>
    <source>
        <strain evidence="1">SQ_2022a</strain>
    </source>
</reference>
<name>A0ACC0J0D0_9ERIC</name>
<organism evidence="1 2">
    <name type="scientific">Camellia lanceoleosa</name>
    <dbReference type="NCBI Taxonomy" id="1840588"/>
    <lineage>
        <taxon>Eukaryota</taxon>
        <taxon>Viridiplantae</taxon>
        <taxon>Streptophyta</taxon>
        <taxon>Embryophyta</taxon>
        <taxon>Tracheophyta</taxon>
        <taxon>Spermatophyta</taxon>
        <taxon>Magnoliopsida</taxon>
        <taxon>eudicotyledons</taxon>
        <taxon>Gunneridae</taxon>
        <taxon>Pentapetalae</taxon>
        <taxon>asterids</taxon>
        <taxon>Ericales</taxon>
        <taxon>Theaceae</taxon>
        <taxon>Camellia</taxon>
    </lineage>
</organism>
<protein>
    <submittedName>
        <fullName evidence="1">Uncharacterized protein</fullName>
    </submittedName>
</protein>
<comment type="caution">
    <text evidence="1">The sequence shown here is derived from an EMBL/GenBank/DDBJ whole genome shotgun (WGS) entry which is preliminary data.</text>
</comment>
<keyword evidence="2" id="KW-1185">Reference proteome</keyword>
<evidence type="ECO:0000313" key="2">
    <source>
        <dbReference type="Proteomes" id="UP001060215"/>
    </source>
</evidence>
<sequence>MGYVVGLYWLCEHSTIVEPETENMFPRFLKWGIGTLLNKAQVKTDRLRSLEYEREIMGLDVEAADIDVADVVTLAQTMLAGETVEARGKNKIGKNHAGNVRDHSVGVLGAWLDVQRESIRAYENCTQVDSKLEEALTAITTLQLQNKNKDNMISLLEEEINKLKSKSDLQAVNIVGGFGCVLKMIDEELEKLRKENGEMQKKISLLEDQLEDRNVHVVTQAFRDAGNKQGAGGSGTGCSGYAESFLCDVSPLRAVNDCAWQAGSEPNEVEVHDPMDVQQCDTEVEVLPYVGEGVPRLGGLNSLVRNIKGKVRKERKLVDYEYPLLGVRDRRMGSESGNVGGEKNCVSGNAVIDVDAVEVAGKKWSGFDINNRLGVWKMMTFEEKTKIKQAYEHNGDGAIVWADDSTGVTVDFTDLKGLVRQSSVRGNVIDAYTELLKIDQLKLFGNDDQADKSYFFSSVCLDMVKSADVKGFDKFVRKNISAGTMCRFIHFPMCHNGHWTLVVYDTESGEWKHYNPMWQRMDRVDVHYTEAFLLKERVTNVMKQSLLELGMDVLSIESDFDHVLEAVSMCPQQKAESLDCGIIVCAIMRQYVHHCDVERTLQGSNCSVLRANMVKSFVNDP</sequence>